<accession>A0AAD7K6X9</accession>
<evidence type="ECO:0000313" key="1">
    <source>
        <dbReference type="EMBL" id="KAJ7779646.1"/>
    </source>
</evidence>
<sequence>MGRWVLIVCRSRGIPTRSAIPRVPAFLLSSALSVHAIFIHPPIAPVHQLSRFPYLPLPSPRAIPHKIFLAPRRSTTLLSSAVYAPVLFPLLCASCASPITSPHPRSYHARESRASVHLLHVLRHSTRSVSASPPASRVQPSAVYCAHPSTRTRVRLERAPQDSDSDPGFSRRAQPLRVRVFPHLHIHSDSVPASSFPCSRLMYRNASSPCIRYLYFPASFLLFLLPSVTPSSIIHNPEPLLPSFLSAYTT</sequence>
<dbReference type="Proteomes" id="UP001215598">
    <property type="component" value="Unassembled WGS sequence"/>
</dbReference>
<reference evidence="1" key="1">
    <citation type="submission" date="2023-03" db="EMBL/GenBank/DDBJ databases">
        <title>Massive genome expansion in bonnet fungi (Mycena s.s.) driven by repeated elements and novel gene families across ecological guilds.</title>
        <authorList>
            <consortium name="Lawrence Berkeley National Laboratory"/>
            <person name="Harder C.B."/>
            <person name="Miyauchi S."/>
            <person name="Viragh M."/>
            <person name="Kuo A."/>
            <person name="Thoen E."/>
            <person name="Andreopoulos B."/>
            <person name="Lu D."/>
            <person name="Skrede I."/>
            <person name="Drula E."/>
            <person name="Henrissat B."/>
            <person name="Morin E."/>
            <person name="Kohler A."/>
            <person name="Barry K."/>
            <person name="LaButti K."/>
            <person name="Morin E."/>
            <person name="Salamov A."/>
            <person name="Lipzen A."/>
            <person name="Mereny Z."/>
            <person name="Hegedus B."/>
            <person name="Baldrian P."/>
            <person name="Stursova M."/>
            <person name="Weitz H."/>
            <person name="Taylor A."/>
            <person name="Grigoriev I.V."/>
            <person name="Nagy L.G."/>
            <person name="Martin F."/>
            <person name="Kauserud H."/>
        </authorList>
    </citation>
    <scope>NUCLEOTIDE SEQUENCE</scope>
    <source>
        <strain evidence="1">CBHHK182m</strain>
    </source>
</reference>
<dbReference type="EMBL" id="JARKIB010000005">
    <property type="protein sequence ID" value="KAJ7779646.1"/>
    <property type="molecule type" value="Genomic_DNA"/>
</dbReference>
<evidence type="ECO:0000313" key="2">
    <source>
        <dbReference type="Proteomes" id="UP001215598"/>
    </source>
</evidence>
<name>A0AAD7K6X9_9AGAR</name>
<proteinExistence type="predicted"/>
<organism evidence="1 2">
    <name type="scientific">Mycena metata</name>
    <dbReference type="NCBI Taxonomy" id="1033252"/>
    <lineage>
        <taxon>Eukaryota</taxon>
        <taxon>Fungi</taxon>
        <taxon>Dikarya</taxon>
        <taxon>Basidiomycota</taxon>
        <taxon>Agaricomycotina</taxon>
        <taxon>Agaricomycetes</taxon>
        <taxon>Agaricomycetidae</taxon>
        <taxon>Agaricales</taxon>
        <taxon>Marasmiineae</taxon>
        <taxon>Mycenaceae</taxon>
        <taxon>Mycena</taxon>
    </lineage>
</organism>
<keyword evidence="2" id="KW-1185">Reference proteome</keyword>
<comment type="caution">
    <text evidence="1">The sequence shown here is derived from an EMBL/GenBank/DDBJ whole genome shotgun (WGS) entry which is preliminary data.</text>
</comment>
<protein>
    <submittedName>
        <fullName evidence="1">Uncharacterized protein</fullName>
    </submittedName>
</protein>
<dbReference type="AlphaFoldDB" id="A0AAD7K6X9"/>
<gene>
    <name evidence="1" type="ORF">B0H16DRAFT_1499513</name>
</gene>